<dbReference type="Proteomes" id="UP001155587">
    <property type="component" value="Unassembled WGS sequence"/>
</dbReference>
<gene>
    <name evidence="2" type="ORF">MD535_24025</name>
</gene>
<dbReference type="Pfam" id="PF16967">
    <property type="entry name" value="TcfC"/>
    <property type="match status" value="1"/>
</dbReference>
<sequence>MFQNDDFSESILDGRRVNQVFCAGERNVIENDTAQSIYKLVRDNNGYIAFYEVNGGVCIGVDDHTEGQIVNNNQLKYKLALPPTYSRNTESLSGREVIVYETKSKAGVLVSKPLVQKRNNMEIVPLGFENIAYTYPVDIVLNEKIIGEGSVKDDMIEIKSCKYRLNESYPRDKCNYEYVHQGNMVAYSLYTGSNKTKQVETTITNEEGRTVNNNFIYDPNENFIPESGTSYFSSRIKYNASVGAQNDSQSAYLNTEISGSMGSSYATTELSVDSNSLNVRGINFSNINKINKHSFGAINRNNLSFGSGTINPVNADTFLGYNFSRTNELLISNNQANRNIEIYMPVAGSIEVVREGASIWRQVVTGGQTRIPVNELPDGIYNVNIERTTLNGDVLTPITERVYNSNTIDDSSLQVLLGGSGDTCGSLFNDNCNTTYNIKPAGGVLFAESKAGLFDSLLGYSYGMLYEQENVYFLSGLSVKGEANSHYQGNVSISKANKKFGLNFNKSIVESRWSVSGMAQYTLVGSAETYNLNYSTNINVNATLSDSILIGGNLTRIEGDELFNNYIESRKSMRIMGVNANASVGIYHNSRSDSSIRLNVILALSDLSNEKDWRLNGSMSIYQNRNNYQLGLSKSRDKGNEYYGVSYNQDGSSLIASVNKSDSKINFGYGGNYSVQNQKYNVYTNASGAFYQSEGSFVASSSVADSGVIVDIKTDIENEGSILASSSNRSAGQMLSTGKNFIPLNTYDVNDLYLSSNNGLDTSYQANTFVTYRYNYANVEVKHNPKLEILGYYSTKGVSRNVNVMIKNHAGSDEFIVDDPSSVKKHSFRLTMLQESPEIEIFENDIFICKKDLSGHLKNTQAGSSILYIGDLDCS</sequence>
<protein>
    <submittedName>
        <fullName evidence="2">TcfC E-set like domain-containing protein</fullName>
    </submittedName>
</protein>
<name>A0A9X3CSW2_9VIBR</name>
<evidence type="ECO:0000313" key="2">
    <source>
        <dbReference type="EMBL" id="MCW8349062.1"/>
    </source>
</evidence>
<feature type="domain" description="Pilus assembly protein E-set like" evidence="1">
    <location>
        <begin position="337"/>
        <end position="403"/>
    </location>
</feature>
<comment type="caution">
    <text evidence="2">The sequence shown here is derived from an EMBL/GenBank/DDBJ whole genome shotgun (WGS) entry which is preliminary data.</text>
</comment>
<dbReference type="RefSeq" id="WP_265677702.1">
    <property type="nucleotide sequence ID" value="NZ_JAKRRY010000059.1"/>
</dbReference>
<proteinExistence type="predicted"/>
<organism evidence="2 3">
    <name type="scientific">Vibrio qingdaonensis</name>
    <dbReference type="NCBI Taxonomy" id="2829491"/>
    <lineage>
        <taxon>Bacteria</taxon>
        <taxon>Pseudomonadati</taxon>
        <taxon>Pseudomonadota</taxon>
        <taxon>Gammaproteobacteria</taxon>
        <taxon>Vibrionales</taxon>
        <taxon>Vibrionaceae</taxon>
        <taxon>Vibrio</taxon>
    </lineage>
</organism>
<accession>A0A9X3CSW2</accession>
<keyword evidence="3" id="KW-1185">Reference proteome</keyword>
<reference evidence="2" key="1">
    <citation type="submission" date="2022-02" db="EMBL/GenBank/DDBJ databases">
        <title>Vibrio sp. nov, a new bacterium isolated from seawater.</title>
        <authorList>
            <person name="Yuan Y."/>
        </authorList>
    </citation>
    <scope>NUCLEOTIDE SEQUENCE</scope>
    <source>
        <strain evidence="2">ZSDZ65</strain>
    </source>
</reference>
<evidence type="ECO:0000259" key="1">
    <source>
        <dbReference type="Pfam" id="PF16967"/>
    </source>
</evidence>
<dbReference type="InterPro" id="IPR032636">
    <property type="entry name" value="Pilus_assem_E-set-like_dom"/>
</dbReference>
<dbReference type="EMBL" id="JAKRRY010000059">
    <property type="protein sequence ID" value="MCW8349062.1"/>
    <property type="molecule type" value="Genomic_DNA"/>
</dbReference>
<dbReference type="AlphaFoldDB" id="A0A9X3CSW2"/>
<evidence type="ECO:0000313" key="3">
    <source>
        <dbReference type="Proteomes" id="UP001155587"/>
    </source>
</evidence>